<keyword evidence="5" id="KW-1185">Reference proteome</keyword>
<feature type="compositionally biased region" description="Low complexity" evidence="1">
    <location>
        <begin position="54"/>
        <end position="72"/>
    </location>
</feature>
<evidence type="ECO:0000256" key="2">
    <source>
        <dbReference type="SAM" id="Phobius"/>
    </source>
</evidence>
<dbReference type="Proteomes" id="UP001223743">
    <property type="component" value="Unassembled WGS sequence"/>
</dbReference>
<dbReference type="InterPro" id="IPR036680">
    <property type="entry name" value="SPOR-like_sf"/>
</dbReference>
<protein>
    <recommendedName>
        <fullName evidence="3">SPOR domain-containing protein</fullName>
    </recommendedName>
</protein>
<dbReference type="EMBL" id="JAUSWJ010000001">
    <property type="protein sequence ID" value="MDQ0514427.1"/>
    <property type="molecule type" value="Genomic_DNA"/>
</dbReference>
<dbReference type="RefSeq" id="WP_266282254.1">
    <property type="nucleotide sequence ID" value="NZ_JAPKNF010000001.1"/>
</dbReference>
<evidence type="ECO:0000259" key="3">
    <source>
        <dbReference type="PROSITE" id="PS51724"/>
    </source>
</evidence>
<feature type="compositionally biased region" description="Low complexity" evidence="1">
    <location>
        <begin position="440"/>
        <end position="463"/>
    </location>
</feature>
<reference evidence="4 5" key="1">
    <citation type="submission" date="2023-07" db="EMBL/GenBank/DDBJ databases">
        <title>Genomic Encyclopedia of Type Strains, Phase IV (KMG-IV): sequencing the most valuable type-strain genomes for metagenomic binning, comparative biology and taxonomic classification.</title>
        <authorList>
            <person name="Goeker M."/>
        </authorList>
    </citation>
    <scope>NUCLEOTIDE SEQUENCE [LARGE SCALE GENOMIC DNA]</scope>
    <source>
        <strain evidence="4 5">B1-1</strain>
    </source>
</reference>
<dbReference type="SUPFAM" id="SSF110997">
    <property type="entry name" value="Sporulation related repeat"/>
    <property type="match status" value="1"/>
</dbReference>
<evidence type="ECO:0000256" key="1">
    <source>
        <dbReference type="SAM" id="MobiDB-lite"/>
    </source>
</evidence>
<comment type="caution">
    <text evidence="4">The sequence shown here is derived from an EMBL/GenBank/DDBJ whole genome shotgun (WGS) entry which is preliminary data.</text>
</comment>
<feature type="compositionally biased region" description="Low complexity" evidence="1">
    <location>
        <begin position="92"/>
        <end position="106"/>
    </location>
</feature>
<feature type="region of interest" description="Disordered" evidence="1">
    <location>
        <begin position="1"/>
        <end position="222"/>
    </location>
</feature>
<accession>A0ABU0M0E7</accession>
<feature type="compositionally biased region" description="Low complexity" evidence="1">
    <location>
        <begin position="382"/>
        <end position="398"/>
    </location>
</feature>
<gene>
    <name evidence="4" type="ORF">QO015_000040</name>
</gene>
<feature type="region of interest" description="Disordered" evidence="1">
    <location>
        <begin position="293"/>
        <end position="463"/>
    </location>
</feature>
<evidence type="ECO:0000313" key="4">
    <source>
        <dbReference type="EMBL" id="MDQ0514427.1"/>
    </source>
</evidence>
<feature type="compositionally biased region" description="Low complexity" evidence="1">
    <location>
        <begin position="306"/>
        <end position="319"/>
    </location>
</feature>
<feature type="transmembrane region" description="Helical" evidence="2">
    <location>
        <begin position="227"/>
        <end position="249"/>
    </location>
</feature>
<dbReference type="Pfam" id="PF05036">
    <property type="entry name" value="SPOR"/>
    <property type="match status" value="1"/>
</dbReference>
<dbReference type="Gene3D" id="3.30.70.1070">
    <property type="entry name" value="Sporulation related repeat"/>
    <property type="match status" value="1"/>
</dbReference>
<name>A0ABU0M0E7_9HYPH</name>
<keyword evidence="2" id="KW-1133">Transmembrane helix</keyword>
<feature type="compositionally biased region" description="Acidic residues" evidence="1">
    <location>
        <begin position="187"/>
        <end position="209"/>
    </location>
</feature>
<dbReference type="PROSITE" id="PS51724">
    <property type="entry name" value="SPOR"/>
    <property type="match status" value="1"/>
</dbReference>
<feature type="compositionally biased region" description="Low complexity" evidence="1">
    <location>
        <begin position="130"/>
        <end position="146"/>
    </location>
</feature>
<sequence>MADRFDKSLARRPAADPQPRRDEATLPDDDPLVELARIVSGNESFDEILGSRYRPQAEPPRAAAQPRASQQRDFSFDLEAELLNDLHSSFDPSARPAEAPARSAAPVTPRGTEPPRAAAQPRPQDPMAPPIRAASPVAPPRASAPVEAGEPYVASPDFGRGRVPPEVARRPAAPVQPPVAAERRDVDDDFDEDYLEDDEFEPYDDDDAGYADQGGYVDEKPRRSRKLLITAGIVGAVVIVGGIGAFALMGRSGGGTSGTPQIIAADEGPTKVEPEVQPQAAQQDTQQNKLIYDRADPNQGSPDQLAPPDTSAATDTAQTNESEASREISRIILPGGPGDQSTAPAVPGTEDATDDSGPRKVRTVVVKPDGTIVSSEAAPRGASDAAPTATATVPDNAPLPASDAPPSMAANDVAPAGSSDTAPVASAKDNSQLQPPAAPQPAETAVAAAPTVAPEPPAAASAPPVTGGFVVQVTSQRSEQAAAAAFKNLQNKFPSVLGGRTPDIAKADLGAKGVYYRARVGPMATRDEAVRFCEQLRAAGGDCIVQKN</sequence>
<evidence type="ECO:0000313" key="5">
    <source>
        <dbReference type="Proteomes" id="UP001223743"/>
    </source>
</evidence>
<feature type="compositionally biased region" description="Low complexity" evidence="1">
    <location>
        <begin position="162"/>
        <end position="173"/>
    </location>
</feature>
<feature type="domain" description="SPOR" evidence="3">
    <location>
        <begin position="463"/>
        <end position="548"/>
    </location>
</feature>
<organism evidence="4 5">
    <name type="scientific">Kaistia geumhonensis</name>
    <dbReference type="NCBI Taxonomy" id="410839"/>
    <lineage>
        <taxon>Bacteria</taxon>
        <taxon>Pseudomonadati</taxon>
        <taxon>Pseudomonadota</taxon>
        <taxon>Alphaproteobacteria</taxon>
        <taxon>Hyphomicrobiales</taxon>
        <taxon>Kaistiaceae</taxon>
        <taxon>Kaistia</taxon>
    </lineage>
</organism>
<keyword evidence="2" id="KW-0472">Membrane</keyword>
<proteinExistence type="predicted"/>
<keyword evidence="2" id="KW-0812">Transmembrane</keyword>
<dbReference type="InterPro" id="IPR007730">
    <property type="entry name" value="SPOR-like_dom"/>
</dbReference>